<dbReference type="RefSeq" id="WP_233053128.1">
    <property type="nucleotide sequence ID" value="NZ_JAIMJA010000011.1"/>
</dbReference>
<comment type="caution">
    <text evidence="2">The sequence shown here is derived from an EMBL/GenBank/DDBJ whole genome shotgun (WGS) entry which is preliminary data.</text>
</comment>
<proteinExistence type="predicted"/>
<organism evidence="2 3">
    <name type="scientific">Motilimonas cestriensis</name>
    <dbReference type="NCBI Taxonomy" id="2742685"/>
    <lineage>
        <taxon>Bacteria</taxon>
        <taxon>Pseudomonadati</taxon>
        <taxon>Pseudomonadota</taxon>
        <taxon>Gammaproteobacteria</taxon>
        <taxon>Alteromonadales</taxon>
        <taxon>Alteromonadales genera incertae sedis</taxon>
        <taxon>Motilimonas</taxon>
    </lineage>
</organism>
<evidence type="ECO:0000256" key="1">
    <source>
        <dbReference type="SAM" id="SignalP"/>
    </source>
</evidence>
<accession>A0ABS8WBH1</accession>
<dbReference type="EMBL" id="JAIMJA010000011">
    <property type="protein sequence ID" value="MCE2595620.1"/>
    <property type="molecule type" value="Genomic_DNA"/>
</dbReference>
<gene>
    <name evidence="2" type="ORF">K6Y31_12395</name>
</gene>
<feature type="signal peptide" evidence="1">
    <location>
        <begin position="1"/>
        <end position="18"/>
    </location>
</feature>
<name>A0ABS8WBH1_9GAMM</name>
<evidence type="ECO:0000313" key="2">
    <source>
        <dbReference type="EMBL" id="MCE2595620.1"/>
    </source>
</evidence>
<keyword evidence="1" id="KW-0732">Signal</keyword>
<dbReference type="PROSITE" id="PS51257">
    <property type="entry name" value="PROKAR_LIPOPROTEIN"/>
    <property type="match status" value="1"/>
</dbReference>
<evidence type="ECO:0000313" key="3">
    <source>
        <dbReference type="Proteomes" id="UP001201273"/>
    </source>
</evidence>
<feature type="chain" id="PRO_5045800256" description="DUF2057 domain-containing protein" evidence="1">
    <location>
        <begin position="19"/>
        <end position="278"/>
    </location>
</feature>
<keyword evidence="3" id="KW-1185">Reference proteome</keyword>
<reference evidence="2 3" key="1">
    <citation type="journal article" date="2022" name="Environ. Microbiol. Rep.">
        <title>Eco-phylogenetic analyses reveal divergent evolution of vitamin B12 metabolism in the marine bacterial family 'Psychromonadaceae'.</title>
        <authorList>
            <person name="Jin X."/>
            <person name="Yang Y."/>
            <person name="Cao H."/>
            <person name="Gao B."/>
            <person name="Zhao Z."/>
        </authorList>
    </citation>
    <scope>NUCLEOTIDE SEQUENCE [LARGE SCALE GENOMIC DNA]</scope>
    <source>
        <strain evidence="2 3">MKS20</strain>
    </source>
</reference>
<dbReference type="Proteomes" id="UP001201273">
    <property type="component" value="Unassembled WGS sequence"/>
</dbReference>
<protein>
    <recommendedName>
        <fullName evidence="4">DUF2057 domain-containing protein</fullName>
    </recommendedName>
</protein>
<evidence type="ECO:0008006" key="4">
    <source>
        <dbReference type="Google" id="ProtNLM"/>
    </source>
</evidence>
<sequence length="278" mass="30677">MIKPLLMAVAVIGLSACAANPEKTSANEFASNTEVELGYNSVKIAGSKISLKPTAEHGVKASNTVLYLLSELPRDNPQDSYSYVFLDVSYFQTSNEFTHAKINSQLIDLEERKVSSQMCNDNCVTNQWLKFPVATADIIDAREQGLPFELLFEGSSKGLKYVIPAVYIDGMMLRYKQANIDLNTINGQAGNAAVVATPVAAKAKSQQSTAVEMTEYWFGKVSSAEQESFISWALKNRKKISSPLKADSKEMEMLAYWFAEATVAERSELLTWAVENIN</sequence>